<name>A0AAP7AQZ2_9FIRM</name>
<reference evidence="1" key="2">
    <citation type="submission" date="2020-02" db="EMBL/GenBank/DDBJ databases">
        <authorList>
            <person name="Littmann E."/>
            <person name="Sorbara M."/>
        </authorList>
    </citation>
    <scope>NUCLEOTIDE SEQUENCE</scope>
    <source>
        <strain evidence="1">MSK.10.16</strain>
    </source>
</reference>
<reference evidence="1" key="1">
    <citation type="journal article" date="2020" name="Cell Host Microbe">
        <title>Functional and Genomic Variation between Human-Derived Isolates of Lachnospiraceae Reveals Inter- and Intra-Species Diversity.</title>
        <authorList>
            <person name="Sorbara M.T."/>
            <person name="Littmann E.R."/>
            <person name="Fontana E."/>
            <person name="Moody T.U."/>
            <person name="Kohout C.E."/>
            <person name="Gjonbalaj M."/>
            <person name="Eaton V."/>
            <person name="Seok R."/>
            <person name="Leiner I.M."/>
            <person name="Pamer E.G."/>
        </authorList>
    </citation>
    <scope>NUCLEOTIDE SEQUENCE</scope>
    <source>
        <strain evidence="1">MSK.10.16</strain>
    </source>
</reference>
<protein>
    <submittedName>
        <fullName evidence="1">Sporulation protein</fullName>
    </submittedName>
</protein>
<accession>A0AAP7AQZ2</accession>
<gene>
    <name evidence="1" type="ORF">G4332_08880</name>
</gene>
<sequence length="55" mass="6415">MVTTKHKDCTDRLEQINPTLAQSVRKVLDVNKQERHIRGGLATREKYLHQHRHAG</sequence>
<evidence type="ECO:0000313" key="2">
    <source>
        <dbReference type="Proteomes" id="UP000724058"/>
    </source>
</evidence>
<dbReference type="Proteomes" id="UP000724058">
    <property type="component" value="Unassembled WGS sequence"/>
</dbReference>
<comment type="caution">
    <text evidence="1">The sequence shown here is derived from an EMBL/GenBank/DDBJ whole genome shotgun (WGS) entry which is preliminary data.</text>
</comment>
<dbReference type="Pfam" id="PF12116">
    <property type="entry name" value="SpoIIID"/>
    <property type="match status" value="1"/>
</dbReference>
<organism evidence="1 2">
    <name type="scientific">Dorea longicatena</name>
    <dbReference type="NCBI Taxonomy" id="88431"/>
    <lineage>
        <taxon>Bacteria</taxon>
        <taxon>Bacillati</taxon>
        <taxon>Bacillota</taxon>
        <taxon>Clostridia</taxon>
        <taxon>Lachnospirales</taxon>
        <taxon>Lachnospiraceae</taxon>
        <taxon>Dorea</taxon>
    </lineage>
</organism>
<dbReference type="InterPro" id="IPR014208">
    <property type="entry name" value="Spore_III_D"/>
</dbReference>
<proteinExistence type="predicted"/>
<dbReference type="AlphaFoldDB" id="A0AAP7AQZ2"/>
<dbReference type="EMBL" id="JAAIOD010000010">
    <property type="protein sequence ID" value="NSE58227.1"/>
    <property type="molecule type" value="Genomic_DNA"/>
</dbReference>
<evidence type="ECO:0000313" key="1">
    <source>
        <dbReference type="EMBL" id="NSE58227.1"/>
    </source>
</evidence>